<gene>
    <name evidence="5" type="ORF">KGMB02408_33640</name>
</gene>
<dbReference type="GO" id="GO:0003700">
    <property type="term" value="F:DNA-binding transcription factor activity"/>
    <property type="evidence" value="ECO:0007669"/>
    <property type="project" value="InterPro"/>
</dbReference>
<proteinExistence type="predicted"/>
<dbReference type="InterPro" id="IPR037923">
    <property type="entry name" value="HTH-like"/>
</dbReference>
<dbReference type="Gene3D" id="1.10.10.60">
    <property type="entry name" value="Homeodomain-like"/>
    <property type="match status" value="2"/>
</dbReference>
<reference evidence="5 6" key="1">
    <citation type="submission" date="2018-10" db="EMBL/GenBank/DDBJ databases">
        <title>Draft Genome Sequence of Bacteroides sp. KCTC 15687.</title>
        <authorList>
            <person name="Yu S.Y."/>
            <person name="Kim J.S."/>
            <person name="Oh B.S."/>
            <person name="Park S.H."/>
            <person name="Kang S.W."/>
            <person name="Park J.E."/>
            <person name="Choi S.H."/>
            <person name="Han K.I."/>
            <person name="Lee K.C."/>
            <person name="Eom M.K."/>
            <person name="Suh M.K."/>
            <person name="Lee D.H."/>
            <person name="Yoon H."/>
            <person name="Kim B."/>
            <person name="Yang S.J."/>
            <person name="Lee J.S."/>
            <person name="Lee J.H."/>
        </authorList>
    </citation>
    <scope>NUCLEOTIDE SEQUENCE [LARGE SCALE GENOMIC DNA]</scope>
    <source>
        <strain evidence="5 6">KCTC 15687</strain>
    </source>
</reference>
<protein>
    <submittedName>
        <fullName evidence="5">Transcriptional regulator</fullName>
    </submittedName>
</protein>
<dbReference type="PANTHER" id="PTHR43280:SF30">
    <property type="entry name" value="MMSAB OPERON REGULATORY PROTEIN"/>
    <property type="match status" value="1"/>
</dbReference>
<evidence type="ECO:0000313" key="5">
    <source>
        <dbReference type="EMBL" id="GCB36419.1"/>
    </source>
</evidence>
<evidence type="ECO:0000259" key="4">
    <source>
        <dbReference type="PROSITE" id="PS01124"/>
    </source>
</evidence>
<dbReference type="AlphaFoldDB" id="A0A401LY13"/>
<comment type="caution">
    <text evidence="5">The sequence shown here is derived from an EMBL/GenBank/DDBJ whole genome shotgun (WGS) entry which is preliminary data.</text>
</comment>
<name>A0A401LY13_9BACE</name>
<evidence type="ECO:0000256" key="3">
    <source>
        <dbReference type="ARBA" id="ARBA00023163"/>
    </source>
</evidence>
<keyword evidence="1" id="KW-0805">Transcription regulation</keyword>
<dbReference type="EMBL" id="BHWB01000011">
    <property type="protein sequence ID" value="GCB36419.1"/>
    <property type="molecule type" value="Genomic_DNA"/>
</dbReference>
<sequence length="307" mass="36303">MTMKDDNNFKYLVSSKKDTLWGITVDNVGSAEISPGYENYPSTKGHPKEYYFRPDKGRILDNYQFIYLSRGQGLCFFRPNVPIEFKAGDMLIIPPYTWHSYFPDHKTGWCEYWIGMRGNIIENRFLNGFVSSSQRVFKIGYCEEIIEYYHRAQEIAVQEMPGYQQVLAGLANMIFTLSLYQDINKSFTRNRNVQLIEQARSLLRENYLTNITPQQVAKQIHMSYSLFRKVFKEYTDISPTQYIIELKLQKARKLLMNTDMSVKEVAFHLNYEDSLYFSTLFKKHVGYTPTVFREMYNNKEYNKIIDL</sequence>
<dbReference type="InterPro" id="IPR018062">
    <property type="entry name" value="HTH_AraC-typ_CS"/>
</dbReference>
<dbReference type="InterPro" id="IPR003313">
    <property type="entry name" value="AraC-bd"/>
</dbReference>
<dbReference type="Proteomes" id="UP000288079">
    <property type="component" value="Unassembled WGS sequence"/>
</dbReference>
<dbReference type="Pfam" id="PF02311">
    <property type="entry name" value="AraC_binding"/>
    <property type="match status" value="1"/>
</dbReference>
<dbReference type="SMART" id="SM00342">
    <property type="entry name" value="HTH_ARAC"/>
    <property type="match status" value="1"/>
</dbReference>
<dbReference type="PROSITE" id="PS01124">
    <property type="entry name" value="HTH_ARAC_FAMILY_2"/>
    <property type="match status" value="1"/>
</dbReference>
<evidence type="ECO:0000256" key="2">
    <source>
        <dbReference type="ARBA" id="ARBA00023125"/>
    </source>
</evidence>
<dbReference type="PROSITE" id="PS00041">
    <property type="entry name" value="HTH_ARAC_FAMILY_1"/>
    <property type="match status" value="1"/>
</dbReference>
<evidence type="ECO:0000256" key="1">
    <source>
        <dbReference type="ARBA" id="ARBA00023015"/>
    </source>
</evidence>
<organism evidence="5 6">
    <name type="scientific">Bacteroides faecalis</name>
    <dbReference type="NCBI Taxonomy" id="2447885"/>
    <lineage>
        <taxon>Bacteria</taxon>
        <taxon>Pseudomonadati</taxon>
        <taxon>Bacteroidota</taxon>
        <taxon>Bacteroidia</taxon>
        <taxon>Bacteroidales</taxon>
        <taxon>Bacteroidaceae</taxon>
        <taxon>Bacteroides</taxon>
    </lineage>
</organism>
<keyword evidence="3" id="KW-0804">Transcription</keyword>
<feature type="domain" description="HTH araC/xylS-type" evidence="4">
    <location>
        <begin position="197"/>
        <end position="295"/>
    </location>
</feature>
<dbReference type="SUPFAM" id="SSF51215">
    <property type="entry name" value="Regulatory protein AraC"/>
    <property type="match status" value="1"/>
</dbReference>
<dbReference type="InterPro" id="IPR018060">
    <property type="entry name" value="HTH_AraC"/>
</dbReference>
<dbReference type="SUPFAM" id="SSF46689">
    <property type="entry name" value="Homeodomain-like"/>
    <property type="match status" value="2"/>
</dbReference>
<dbReference type="InterPro" id="IPR009057">
    <property type="entry name" value="Homeodomain-like_sf"/>
</dbReference>
<evidence type="ECO:0000313" key="6">
    <source>
        <dbReference type="Proteomes" id="UP000288079"/>
    </source>
</evidence>
<dbReference type="Pfam" id="PF12833">
    <property type="entry name" value="HTH_18"/>
    <property type="match status" value="1"/>
</dbReference>
<accession>A0A401LY13</accession>
<keyword evidence="2" id="KW-0238">DNA-binding</keyword>
<dbReference type="GO" id="GO:0043565">
    <property type="term" value="F:sequence-specific DNA binding"/>
    <property type="evidence" value="ECO:0007669"/>
    <property type="project" value="InterPro"/>
</dbReference>
<keyword evidence="6" id="KW-1185">Reference proteome</keyword>
<dbReference type="PANTHER" id="PTHR43280">
    <property type="entry name" value="ARAC-FAMILY TRANSCRIPTIONAL REGULATOR"/>
    <property type="match status" value="1"/>
</dbReference>